<dbReference type="Proteomes" id="UP000694501">
    <property type="component" value="Unassembled WGS sequence"/>
</dbReference>
<name>A0A949JFU3_9ACTN</name>
<feature type="transmembrane region" description="Helical" evidence="2">
    <location>
        <begin position="70"/>
        <end position="92"/>
    </location>
</feature>
<accession>A0A949JFU3</accession>
<protein>
    <submittedName>
        <fullName evidence="3">ABC transporter permease</fullName>
    </submittedName>
</protein>
<feature type="transmembrane region" description="Helical" evidence="2">
    <location>
        <begin position="154"/>
        <end position="176"/>
    </location>
</feature>
<keyword evidence="2" id="KW-1133">Transmembrane helix</keyword>
<evidence type="ECO:0000313" key="3">
    <source>
        <dbReference type="EMBL" id="MBU7597734.1"/>
    </source>
</evidence>
<sequence>MSADPTPGASGSTAATGPVAPPRTPAASIHNIGYRKYDGERLGRGYAMRSLFVQSLRGAYGLGRSAKSKVLPMVLFGVVLAPSLIMVAIAVATDAKELPAEYTAYPLIMLPLIGLYVAAMAPQSVSRDLRFRTTPLYFSRPIERTDYVIAKYSAMSVALLIFVGTPMLVMYVGGLLAKLGFVDQTKGFALGLVMALVFSVLHAGIGLLVAAVTPRRGFGVAAIIGVLTIPYFATTIMQFIVYDEGSREAVSWLGLASPGTLMDGFQSKFLDGSTDFPGSIVPSNTAGICYLLVIAAVIAGSYLLLNARYRKAGL</sequence>
<evidence type="ECO:0000313" key="4">
    <source>
        <dbReference type="Proteomes" id="UP000694501"/>
    </source>
</evidence>
<organism evidence="3 4">
    <name type="scientific">Streptomyces tardus</name>
    <dbReference type="NCBI Taxonomy" id="2780544"/>
    <lineage>
        <taxon>Bacteria</taxon>
        <taxon>Bacillati</taxon>
        <taxon>Actinomycetota</taxon>
        <taxon>Actinomycetes</taxon>
        <taxon>Kitasatosporales</taxon>
        <taxon>Streptomycetaceae</taxon>
        <taxon>Streptomyces</taxon>
    </lineage>
</organism>
<dbReference type="Pfam" id="PF12679">
    <property type="entry name" value="ABC2_membrane_2"/>
    <property type="match status" value="1"/>
</dbReference>
<keyword evidence="4" id="KW-1185">Reference proteome</keyword>
<comment type="caution">
    <text evidence="3">The sequence shown here is derived from an EMBL/GenBank/DDBJ whole genome shotgun (WGS) entry which is preliminary data.</text>
</comment>
<evidence type="ECO:0000256" key="2">
    <source>
        <dbReference type="SAM" id="Phobius"/>
    </source>
</evidence>
<dbReference type="EMBL" id="JAELVF020000001">
    <property type="protein sequence ID" value="MBU7597734.1"/>
    <property type="molecule type" value="Genomic_DNA"/>
</dbReference>
<feature type="transmembrane region" description="Helical" evidence="2">
    <location>
        <begin position="285"/>
        <end position="305"/>
    </location>
</feature>
<keyword evidence="2" id="KW-0812">Transmembrane</keyword>
<reference evidence="3" key="1">
    <citation type="submission" date="2021-06" db="EMBL/GenBank/DDBJ databases">
        <title>Sequencing of actinobacteria type strains.</title>
        <authorList>
            <person name="Nguyen G.-S."/>
            <person name="Wentzel A."/>
        </authorList>
    </citation>
    <scope>NUCLEOTIDE SEQUENCE</scope>
    <source>
        <strain evidence="3">P38-E01</strain>
    </source>
</reference>
<dbReference type="GO" id="GO:0140359">
    <property type="term" value="F:ABC-type transporter activity"/>
    <property type="evidence" value="ECO:0007669"/>
    <property type="project" value="InterPro"/>
</dbReference>
<feature type="region of interest" description="Disordered" evidence="1">
    <location>
        <begin position="1"/>
        <end position="27"/>
    </location>
</feature>
<keyword evidence="2" id="KW-0472">Membrane</keyword>
<feature type="transmembrane region" description="Helical" evidence="2">
    <location>
        <begin position="188"/>
        <end position="211"/>
    </location>
</feature>
<gene>
    <name evidence="3" type="ORF">JGS22_008900</name>
</gene>
<evidence type="ECO:0000256" key="1">
    <source>
        <dbReference type="SAM" id="MobiDB-lite"/>
    </source>
</evidence>
<dbReference type="RefSeq" id="WP_216814903.1">
    <property type="nucleotide sequence ID" value="NZ_JAELVF020000001.1"/>
</dbReference>
<proteinExistence type="predicted"/>
<dbReference type="GO" id="GO:0005886">
    <property type="term" value="C:plasma membrane"/>
    <property type="evidence" value="ECO:0007669"/>
    <property type="project" value="UniProtKB-SubCell"/>
</dbReference>
<dbReference type="AlphaFoldDB" id="A0A949JFU3"/>
<feature type="transmembrane region" description="Helical" evidence="2">
    <location>
        <begin position="104"/>
        <end position="122"/>
    </location>
</feature>
<feature type="transmembrane region" description="Helical" evidence="2">
    <location>
        <begin position="218"/>
        <end position="242"/>
    </location>
</feature>